<sequence>MGGGVSSGASEGSCDICVRVWSPSRPHPGLLPKLPAFDITPRLLVISLNCFAVLFSGHPSCSTLPLSAIVCAQLYGRLGMGGRGSFPPPSLSDIKVGRSGGNGHRARVSFGRGGFILLEMIPFFHRPSL</sequence>
<name>A0AAV4S8Q4_CAEEX</name>
<comment type="caution">
    <text evidence="1">The sequence shown here is derived from an EMBL/GenBank/DDBJ whole genome shotgun (WGS) entry which is preliminary data.</text>
</comment>
<dbReference type="AlphaFoldDB" id="A0AAV4S8Q4"/>
<keyword evidence="2" id="KW-1185">Reference proteome</keyword>
<evidence type="ECO:0000313" key="2">
    <source>
        <dbReference type="Proteomes" id="UP001054945"/>
    </source>
</evidence>
<gene>
    <name evidence="1" type="ORF">CEXT_312801</name>
</gene>
<dbReference type="EMBL" id="BPLR01009091">
    <property type="protein sequence ID" value="GIY29566.1"/>
    <property type="molecule type" value="Genomic_DNA"/>
</dbReference>
<proteinExistence type="predicted"/>
<organism evidence="1 2">
    <name type="scientific">Caerostris extrusa</name>
    <name type="common">Bark spider</name>
    <name type="synonym">Caerostris bankana</name>
    <dbReference type="NCBI Taxonomy" id="172846"/>
    <lineage>
        <taxon>Eukaryota</taxon>
        <taxon>Metazoa</taxon>
        <taxon>Ecdysozoa</taxon>
        <taxon>Arthropoda</taxon>
        <taxon>Chelicerata</taxon>
        <taxon>Arachnida</taxon>
        <taxon>Araneae</taxon>
        <taxon>Araneomorphae</taxon>
        <taxon>Entelegynae</taxon>
        <taxon>Araneoidea</taxon>
        <taxon>Araneidae</taxon>
        <taxon>Caerostris</taxon>
    </lineage>
</organism>
<protein>
    <submittedName>
        <fullName evidence="1">Uncharacterized protein</fullName>
    </submittedName>
</protein>
<reference evidence="1 2" key="1">
    <citation type="submission" date="2021-06" db="EMBL/GenBank/DDBJ databases">
        <title>Caerostris extrusa draft genome.</title>
        <authorList>
            <person name="Kono N."/>
            <person name="Arakawa K."/>
        </authorList>
    </citation>
    <scope>NUCLEOTIDE SEQUENCE [LARGE SCALE GENOMIC DNA]</scope>
</reference>
<evidence type="ECO:0000313" key="1">
    <source>
        <dbReference type="EMBL" id="GIY29566.1"/>
    </source>
</evidence>
<dbReference type="Proteomes" id="UP001054945">
    <property type="component" value="Unassembled WGS sequence"/>
</dbReference>
<accession>A0AAV4S8Q4</accession>